<dbReference type="RefSeq" id="WP_106543255.1">
    <property type="nucleotide sequence ID" value="NZ_BLAU01000001.1"/>
</dbReference>
<protein>
    <submittedName>
        <fullName evidence="3">Uncharacterized protein</fullName>
    </submittedName>
</protein>
<dbReference type="Proteomes" id="UP000396862">
    <property type="component" value="Unassembled WGS sequence"/>
</dbReference>
<evidence type="ECO:0000313" key="2">
    <source>
        <dbReference type="EMBL" id="GET21655.1"/>
    </source>
</evidence>
<reference evidence="3 4" key="1">
    <citation type="submission" date="2018-03" db="EMBL/GenBank/DDBJ databases">
        <title>Genomic Encyclopedia of Archaeal and Bacterial Type Strains, Phase II (KMG-II): from individual species to whole genera.</title>
        <authorList>
            <person name="Goeker M."/>
        </authorList>
    </citation>
    <scope>NUCLEOTIDE SEQUENCE [LARGE SCALE GENOMIC DNA]</scope>
    <source>
        <strain evidence="3 4">DSM 27267</strain>
    </source>
</reference>
<evidence type="ECO:0000256" key="1">
    <source>
        <dbReference type="SAM" id="Coils"/>
    </source>
</evidence>
<proteinExistence type="predicted"/>
<evidence type="ECO:0000313" key="3">
    <source>
        <dbReference type="EMBL" id="PSK81261.1"/>
    </source>
</evidence>
<gene>
    <name evidence="3" type="ORF">CLV93_11045</name>
    <name evidence="2" type="ORF">JCM18694_19010</name>
</gene>
<accession>A0A2P8C8H4</accession>
<keyword evidence="5" id="KW-1185">Reference proteome</keyword>
<organism evidence="3 4">
    <name type="scientific">Prolixibacter denitrificans</name>
    <dbReference type="NCBI Taxonomy" id="1541063"/>
    <lineage>
        <taxon>Bacteria</taxon>
        <taxon>Pseudomonadati</taxon>
        <taxon>Bacteroidota</taxon>
        <taxon>Bacteroidia</taxon>
        <taxon>Marinilabiliales</taxon>
        <taxon>Prolixibacteraceae</taxon>
        <taxon>Prolixibacter</taxon>
    </lineage>
</organism>
<evidence type="ECO:0000313" key="5">
    <source>
        <dbReference type="Proteomes" id="UP000396862"/>
    </source>
</evidence>
<dbReference type="AlphaFoldDB" id="A0A2P8C8H4"/>
<dbReference type="EMBL" id="BLAU01000001">
    <property type="protein sequence ID" value="GET21655.1"/>
    <property type="molecule type" value="Genomic_DNA"/>
</dbReference>
<sequence>MKLKLNFIKLSKTEITSFVLTLIATLIGVLLAISLSNSEAAKKEKEDTVKLLNSANIIVKGTSNYTRELDSYITNLKDTVHVDSTAIRRIEKQNPIPYPDLLESIIANDIVSKNLSQYTHTEIYIYLLNLRKLAAYKSINYYQKSLEELELLLELESKFQEDEINLNQLKKEFAKGRNELAKKYRDKNVTELNN</sequence>
<feature type="coiled-coil region" evidence="1">
    <location>
        <begin position="152"/>
        <end position="186"/>
    </location>
</feature>
<dbReference type="EMBL" id="PYGC01000010">
    <property type="protein sequence ID" value="PSK81261.1"/>
    <property type="molecule type" value="Genomic_DNA"/>
</dbReference>
<comment type="caution">
    <text evidence="3">The sequence shown here is derived from an EMBL/GenBank/DDBJ whole genome shotgun (WGS) entry which is preliminary data.</text>
</comment>
<dbReference type="Proteomes" id="UP000240621">
    <property type="component" value="Unassembled WGS sequence"/>
</dbReference>
<evidence type="ECO:0000313" key="4">
    <source>
        <dbReference type="Proteomes" id="UP000240621"/>
    </source>
</evidence>
<keyword evidence="1" id="KW-0175">Coiled coil</keyword>
<reference evidence="2 5" key="2">
    <citation type="submission" date="2019-10" db="EMBL/GenBank/DDBJ databases">
        <title>Prolixibacter strains distinguished by the presence of nitrate reductase genes were adept at nitrate-dependent anaerobic corrosion of metallic iron and carbon steel.</title>
        <authorList>
            <person name="Iino T."/>
            <person name="Shono N."/>
            <person name="Ito K."/>
            <person name="Nakamura R."/>
            <person name="Sueoka K."/>
            <person name="Harayama S."/>
            <person name="Ohkuma M."/>
        </authorList>
    </citation>
    <scope>NUCLEOTIDE SEQUENCE [LARGE SCALE GENOMIC DNA]</scope>
    <source>
        <strain evidence="2 5">MIC1-1</strain>
    </source>
</reference>
<name>A0A2P8C8H4_9BACT</name>
<dbReference type="OrthoDB" id="1189680at2"/>